<dbReference type="EMBL" id="LXQD01000323">
    <property type="protein sequence ID" value="RCJ22891.1"/>
    <property type="molecule type" value="Genomic_DNA"/>
</dbReference>
<keyword evidence="3" id="KW-1185">Reference proteome</keyword>
<dbReference type="Proteomes" id="UP000252107">
    <property type="component" value="Unassembled WGS sequence"/>
</dbReference>
<proteinExistence type="predicted"/>
<gene>
    <name evidence="2" type="ORF">A6770_29425</name>
</gene>
<feature type="compositionally biased region" description="Polar residues" evidence="1">
    <location>
        <begin position="33"/>
        <end position="46"/>
    </location>
</feature>
<sequence length="221" mass="24518">MSKRKIVTVLVSIGVGLWLGACQSSDDKVSQAQKDLQKAYATTSDEQSPKDKQLQEYVESTPDLHRVSWKVCGDGKLSVTMNEQINKGCNETRNKPAKGFFQPAYVWGPVDEVKFVNKRHFTPSLQIAGLFVKSRGCVSLGKPGEENFYRVAEFTLEKNANLPKDAKSELITKEEKKQILNATIKDADLELTSLKNFGVSSNGLIPTGSTCPTIEQWQKGF</sequence>
<organism evidence="2 3">
    <name type="scientific">Nostoc minutum NIES-26</name>
    <dbReference type="NCBI Taxonomy" id="1844469"/>
    <lineage>
        <taxon>Bacteria</taxon>
        <taxon>Bacillati</taxon>
        <taxon>Cyanobacteriota</taxon>
        <taxon>Cyanophyceae</taxon>
        <taxon>Nostocales</taxon>
        <taxon>Nostocaceae</taxon>
        <taxon>Nostoc</taxon>
    </lineage>
</organism>
<comment type="caution">
    <text evidence="2">The sequence shown here is derived from an EMBL/GenBank/DDBJ whole genome shotgun (WGS) entry which is preliminary data.</text>
</comment>
<name>A0A367QGP6_9NOSO</name>
<dbReference type="PROSITE" id="PS51257">
    <property type="entry name" value="PROKAR_LIPOPROTEIN"/>
    <property type="match status" value="1"/>
</dbReference>
<protein>
    <submittedName>
        <fullName evidence="2">Uncharacterized protein</fullName>
    </submittedName>
</protein>
<evidence type="ECO:0000313" key="2">
    <source>
        <dbReference type="EMBL" id="RCJ22891.1"/>
    </source>
</evidence>
<accession>A0A367QGP6</accession>
<reference evidence="2" key="1">
    <citation type="submission" date="2016-04" db="EMBL/GenBank/DDBJ databases">
        <authorList>
            <person name="Tabuchi Yagui T.R."/>
        </authorList>
    </citation>
    <scope>NUCLEOTIDE SEQUENCE [LARGE SCALE GENOMIC DNA]</scope>
    <source>
        <strain evidence="2">NIES-26</strain>
    </source>
</reference>
<evidence type="ECO:0000256" key="1">
    <source>
        <dbReference type="SAM" id="MobiDB-lite"/>
    </source>
</evidence>
<dbReference type="AlphaFoldDB" id="A0A367QGP6"/>
<feature type="region of interest" description="Disordered" evidence="1">
    <location>
        <begin position="33"/>
        <end position="54"/>
    </location>
</feature>
<evidence type="ECO:0000313" key="3">
    <source>
        <dbReference type="Proteomes" id="UP000252107"/>
    </source>
</evidence>